<dbReference type="Proteomes" id="UP000054279">
    <property type="component" value="Unassembled WGS sequence"/>
</dbReference>
<dbReference type="HOGENOM" id="CLU_099114_0_0_1"/>
<dbReference type="EMBL" id="KN837117">
    <property type="protein sequence ID" value="KIJ44476.1"/>
    <property type="molecule type" value="Genomic_DNA"/>
</dbReference>
<gene>
    <name evidence="1" type="ORF">M422DRAFT_135448</name>
</gene>
<name>A0A0C9W0Q8_SPHS4</name>
<dbReference type="OrthoDB" id="3262412at2759"/>
<sequence>FHIHLHQHPLIPANDATGTHLTAEEIYIRAVDDMYQYCYQHDLSQVWAYLWNRWYTPDQWKLWARSANPSIPCIKTTMIVESLWKHLKHNELAHFNRPQVDLVTHIVLQHLLPHLCQTLADILDQRQSGRAKLLALWQVDFKADWVYHSKSDEHCLVERELKVRKSSLKPKDRTEWLAQLEA</sequence>
<accession>A0A0C9W0Q8</accession>
<evidence type="ECO:0000313" key="2">
    <source>
        <dbReference type="Proteomes" id="UP000054279"/>
    </source>
</evidence>
<protein>
    <submittedName>
        <fullName evidence="1">Uncharacterized protein</fullName>
    </submittedName>
</protein>
<organism evidence="1 2">
    <name type="scientific">Sphaerobolus stellatus (strain SS14)</name>
    <dbReference type="NCBI Taxonomy" id="990650"/>
    <lineage>
        <taxon>Eukaryota</taxon>
        <taxon>Fungi</taxon>
        <taxon>Dikarya</taxon>
        <taxon>Basidiomycota</taxon>
        <taxon>Agaricomycotina</taxon>
        <taxon>Agaricomycetes</taxon>
        <taxon>Phallomycetidae</taxon>
        <taxon>Geastrales</taxon>
        <taxon>Sphaerobolaceae</taxon>
        <taxon>Sphaerobolus</taxon>
    </lineage>
</organism>
<dbReference type="AlphaFoldDB" id="A0A0C9W0Q8"/>
<feature type="non-terminal residue" evidence="1">
    <location>
        <position position="1"/>
    </location>
</feature>
<proteinExistence type="predicted"/>
<evidence type="ECO:0000313" key="1">
    <source>
        <dbReference type="EMBL" id="KIJ44476.1"/>
    </source>
</evidence>
<keyword evidence="2" id="KW-1185">Reference proteome</keyword>
<reference evidence="1 2" key="1">
    <citation type="submission" date="2014-06" db="EMBL/GenBank/DDBJ databases">
        <title>Evolutionary Origins and Diversification of the Mycorrhizal Mutualists.</title>
        <authorList>
            <consortium name="DOE Joint Genome Institute"/>
            <consortium name="Mycorrhizal Genomics Consortium"/>
            <person name="Kohler A."/>
            <person name="Kuo A."/>
            <person name="Nagy L.G."/>
            <person name="Floudas D."/>
            <person name="Copeland A."/>
            <person name="Barry K.W."/>
            <person name="Cichocki N."/>
            <person name="Veneault-Fourrey C."/>
            <person name="LaButti K."/>
            <person name="Lindquist E.A."/>
            <person name="Lipzen A."/>
            <person name="Lundell T."/>
            <person name="Morin E."/>
            <person name="Murat C."/>
            <person name="Riley R."/>
            <person name="Ohm R."/>
            <person name="Sun H."/>
            <person name="Tunlid A."/>
            <person name="Henrissat B."/>
            <person name="Grigoriev I.V."/>
            <person name="Hibbett D.S."/>
            <person name="Martin F."/>
        </authorList>
    </citation>
    <scope>NUCLEOTIDE SEQUENCE [LARGE SCALE GENOMIC DNA]</scope>
    <source>
        <strain evidence="1 2">SS14</strain>
    </source>
</reference>
<feature type="non-terminal residue" evidence="1">
    <location>
        <position position="182"/>
    </location>
</feature>